<proteinExistence type="predicted"/>
<evidence type="ECO:0000313" key="1">
    <source>
        <dbReference type="EMBL" id="MDC7147974.1"/>
    </source>
</evidence>
<organism evidence="1 2">
    <name type="scientific">Parabacteroides johnsonii</name>
    <dbReference type="NCBI Taxonomy" id="387661"/>
    <lineage>
        <taxon>Bacteria</taxon>
        <taxon>Pseudomonadati</taxon>
        <taxon>Bacteroidota</taxon>
        <taxon>Bacteroidia</taxon>
        <taxon>Bacteroidales</taxon>
        <taxon>Tannerellaceae</taxon>
        <taxon>Parabacteroides</taxon>
    </lineage>
</organism>
<gene>
    <name evidence="1" type="ORF">PQG89_00815</name>
</gene>
<name>A0AAW6I0H6_9BACT</name>
<dbReference type="RefSeq" id="WP_195485146.1">
    <property type="nucleotide sequence ID" value="NZ_CAOJXY010000004.1"/>
</dbReference>
<dbReference type="Proteomes" id="UP001213646">
    <property type="component" value="Unassembled WGS sequence"/>
</dbReference>
<comment type="caution">
    <text evidence="1">The sequence shown here is derived from an EMBL/GenBank/DDBJ whole genome shotgun (WGS) entry which is preliminary data.</text>
</comment>
<reference evidence="1" key="1">
    <citation type="submission" date="2023-01" db="EMBL/GenBank/DDBJ databases">
        <title>Exploring GABA producing Bacteroides strains toward improving mental health.</title>
        <authorList>
            <person name="Yousuf B."/>
            <person name="Bouhlel N.E."/>
            <person name="Mottawea W."/>
            <person name="Hammami R."/>
        </authorList>
    </citation>
    <scope>NUCLEOTIDE SEQUENCE</scope>
    <source>
        <strain evidence="1">UO.H1047</strain>
    </source>
</reference>
<protein>
    <submittedName>
        <fullName evidence="1">Uncharacterized protein</fullName>
    </submittedName>
</protein>
<sequence>MARKSDRPVIRPDTCSKCRHGTPVPVMKGNPKVVYCNFFNKRFVADSKRNCDYAI</sequence>
<dbReference type="EMBL" id="JAQPYX010000007">
    <property type="protein sequence ID" value="MDC7147974.1"/>
    <property type="molecule type" value="Genomic_DNA"/>
</dbReference>
<evidence type="ECO:0000313" key="2">
    <source>
        <dbReference type="Proteomes" id="UP001213646"/>
    </source>
</evidence>
<dbReference type="AlphaFoldDB" id="A0AAW6I0H6"/>
<accession>A0AAW6I0H6</accession>